<evidence type="ECO:0008006" key="5">
    <source>
        <dbReference type="Google" id="ProtNLM"/>
    </source>
</evidence>
<feature type="region of interest" description="Disordered" evidence="1">
    <location>
        <begin position="141"/>
        <end position="323"/>
    </location>
</feature>
<evidence type="ECO:0000313" key="3">
    <source>
        <dbReference type="EMBL" id="QHW30470.1"/>
    </source>
</evidence>
<evidence type="ECO:0000256" key="1">
    <source>
        <dbReference type="SAM" id="MobiDB-lite"/>
    </source>
</evidence>
<feature type="transmembrane region" description="Helical" evidence="2">
    <location>
        <begin position="101"/>
        <end position="122"/>
    </location>
</feature>
<evidence type="ECO:0000256" key="2">
    <source>
        <dbReference type="SAM" id="Phobius"/>
    </source>
</evidence>
<sequence>MQRQLDGDLDERETEILMNHTRHCSDCAAMFERLKLLSSGLENLPKVVPSYSLVDAILPKLAEIQSSAEPSVPVPHIVIGGVDATPPPRRAKPAASGWRRWLPLTAGGGVVAAGVLIGMFFLSNQGMHSVRDSANSAQMTADAGTAASNTSSNDSADTSNSFTKSTGSPSASDDAKNDSSVKAQATNDSANDSAVEPKKEFVRNVDPNGEPMPPITAGGQNGETVAPGENSPNESSIVNNSGNMAALDSGADGAADSTTKSTSNGASDAAAADSSKAADQTSAATNANTMQNADKSSVSNQNAASRNNSGKNSSPTSKIMASPISPNQQYQAFIVDGAVSIYTVSDSLPVFLGSSRKDISDLKWSDDSKQLTYTAVQADGSKVTYTVDPKAGTEQAQSSK</sequence>
<keyword evidence="2" id="KW-0812">Transmembrane</keyword>
<feature type="compositionally biased region" description="Low complexity" evidence="1">
    <location>
        <begin position="141"/>
        <end position="163"/>
    </location>
</feature>
<dbReference type="EMBL" id="CP048286">
    <property type="protein sequence ID" value="QHW30470.1"/>
    <property type="molecule type" value="Genomic_DNA"/>
</dbReference>
<reference evidence="3 4" key="1">
    <citation type="submission" date="2020-02" db="EMBL/GenBank/DDBJ databases">
        <title>Paenibacillus sp. nov., isolated from rhizosphere soil of tomato.</title>
        <authorList>
            <person name="Weon H.-Y."/>
            <person name="Lee S.A."/>
        </authorList>
    </citation>
    <scope>NUCLEOTIDE SEQUENCE [LARGE SCALE GENOMIC DNA]</scope>
    <source>
        <strain evidence="3 4">14171R-81</strain>
    </source>
</reference>
<name>A0A6C0NW85_9BACL</name>
<keyword evidence="4" id="KW-1185">Reference proteome</keyword>
<accession>A0A6C0NW85</accession>
<gene>
    <name evidence="3" type="ORF">GZH47_06150</name>
</gene>
<dbReference type="AlphaFoldDB" id="A0A6C0NW85"/>
<dbReference type="Proteomes" id="UP000479114">
    <property type="component" value="Chromosome"/>
</dbReference>
<dbReference type="KEGG" id="prz:GZH47_06150"/>
<proteinExistence type="predicted"/>
<feature type="compositionally biased region" description="Polar residues" evidence="1">
    <location>
        <begin position="230"/>
        <end position="243"/>
    </location>
</feature>
<keyword evidence="2" id="KW-1133">Transmembrane helix</keyword>
<evidence type="ECO:0000313" key="4">
    <source>
        <dbReference type="Proteomes" id="UP000479114"/>
    </source>
</evidence>
<keyword evidence="2" id="KW-0472">Membrane</keyword>
<protein>
    <recommendedName>
        <fullName evidence="5">Zf-HC2 domain-containing protein</fullName>
    </recommendedName>
</protein>
<feature type="compositionally biased region" description="Polar residues" evidence="1">
    <location>
        <begin position="180"/>
        <end position="192"/>
    </location>
</feature>
<feature type="compositionally biased region" description="Low complexity" evidence="1">
    <location>
        <begin position="245"/>
        <end position="285"/>
    </location>
</feature>
<feature type="compositionally biased region" description="Polar residues" evidence="1">
    <location>
        <begin position="286"/>
        <end position="323"/>
    </location>
</feature>
<organism evidence="3 4">
    <name type="scientific">Paenibacillus rhizovicinus</name>
    <dbReference type="NCBI Taxonomy" id="2704463"/>
    <lineage>
        <taxon>Bacteria</taxon>
        <taxon>Bacillati</taxon>
        <taxon>Bacillota</taxon>
        <taxon>Bacilli</taxon>
        <taxon>Bacillales</taxon>
        <taxon>Paenibacillaceae</taxon>
        <taxon>Paenibacillus</taxon>
    </lineage>
</organism>